<dbReference type="EC" id="2.4.1.-" evidence="8"/>
<dbReference type="Bgee" id="ENSACAG00000027629">
    <property type="expression patterns" value="Expressed in adrenal gland and 7 other cell types or tissues"/>
</dbReference>
<protein>
    <recommendedName>
        <fullName evidence="8">Glycosyltransferase family 92 protein</fullName>
        <ecNumber evidence="8">2.4.1.-</ecNumber>
    </recommendedName>
</protein>
<dbReference type="GO" id="GO:0016020">
    <property type="term" value="C:membrane"/>
    <property type="evidence" value="ECO:0007669"/>
    <property type="project" value="UniProtKB-SubCell"/>
</dbReference>
<name>H9GW29_ANOCA</name>
<evidence type="ECO:0000256" key="6">
    <source>
        <dbReference type="ARBA" id="ARBA00022989"/>
    </source>
</evidence>
<dbReference type="Ensembl" id="ENSACAT00000024350.2">
    <property type="protein sequence ID" value="ENSACAP00000021682.2"/>
    <property type="gene ID" value="ENSACAG00000027629.2"/>
</dbReference>
<dbReference type="RefSeq" id="XP_016852975.1">
    <property type="nucleotide sequence ID" value="XM_016997486.2"/>
</dbReference>
<dbReference type="Proteomes" id="UP000001646">
    <property type="component" value="Unplaced"/>
</dbReference>
<evidence type="ECO:0000256" key="4">
    <source>
        <dbReference type="ARBA" id="ARBA00022679"/>
    </source>
</evidence>
<proteinExistence type="inferred from homology"/>
<dbReference type="HOGENOM" id="CLU_021496_2_0_1"/>
<keyword evidence="3 8" id="KW-0328">Glycosyltransferase</keyword>
<dbReference type="PANTHER" id="PTHR21461">
    <property type="entry name" value="GLYCOSYLTRANSFERASE FAMILY 92 PROTEIN"/>
    <property type="match status" value="1"/>
</dbReference>
<dbReference type="GeneTree" id="ENSGT00530000064359"/>
<reference evidence="9" key="3">
    <citation type="submission" date="2025-09" db="UniProtKB">
        <authorList>
            <consortium name="Ensembl"/>
        </authorList>
    </citation>
    <scope>IDENTIFICATION</scope>
</reference>
<dbReference type="OrthoDB" id="2526284at2759"/>
<dbReference type="InParanoid" id="H9GW29"/>
<keyword evidence="10" id="KW-1185">Reference proteome</keyword>
<dbReference type="RefSeq" id="XP_008119038.1">
    <property type="nucleotide sequence ID" value="XM_008120831.3"/>
</dbReference>
<feature type="transmembrane region" description="Helical" evidence="8">
    <location>
        <begin position="7"/>
        <end position="26"/>
    </location>
</feature>
<accession>H9GW29</accession>
<evidence type="ECO:0000313" key="9">
    <source>
        <dbReference type="Ensembl" id="ENSACAP00000021682.2"/>
    </source>
</evidence>
<organism evidence="9 10">
    <name type="scientific">Anolis carolinensis</name>
    <name type="common">Green anole</name>
    <name type="synonym">American chameleon</name>
    <dbReference type="NCBI Taxonomy" id="28377"/>
    <lineage>
        <taxon>Eukaryota</taxon>
        <taxon>Metazoa</taxon>
        <taxon>Chordata</taxon>
        <taxon>Craniata</taxon>
        <taxon>Vertebrata</taxon>
        <taxon>Euteleostomi</taxon>
        <taxon>Lepidosauria</taxon>
        <taxon>Squamata</taxon>
        <taxon>Bifurcata</taxon>
        <taxon>Unidentata</taxon>
        <taxon>Episquamata</taxon>
        <taxon>Toxicofera</taxon>
        <taxon>Iguania</taxon>
        <taxon>Dactyloidae</taxon>
        <taxon>Anolis</taxon>
    </lineage>
</organism>
<keyword evidence="4 8" id="KW-0808">Transferase</keyword>
<dbReference type="GO" id="GO:0016757">
    <property type="term" value="F:glycosyltransferase activity"/>
    <property type="evidence" value="ECO:0000318"/>
    <property type="project" value="GO_Central"/>
</dbReference>
<evidence type="ECO:0000256" key="7">
    <source>
        <dbReference type="ARBA" id="ARBA00023136"/>
    </source>
</evidence>
<reference evidence="9" key="1">
    <citation type="submission" date="2009-12" db="EMBL/GenBank/DDBJ databases">
        <title>The Genome Sequence of Anolis carolinensis (Green Anole Lizard).</title>
        <authorList>
            <consortium name="The Genome Sequencing Platform"/>
            <person name="Di Palma F."/>
            <person name="Alfoldi J."/>
            <person name="Heiman D."/>
            <person name="Young S."/>
            <person name="Grabherr M."/>
            <person name="Johnson J."/>
            <person name="Lander E.S."/>
            <person name="Lindblad-Toh K."/>
        </authorList>
    </citation>
    <scope>NUCLEOTIDE SEQUENCE [LARGE SCALE GENOMIC DNA]</scope>
    <source>
        <strain evidence="9">JBL SC #1</strain>
    </source>
</reference>
<evidence type="ECO:0000256" key="1">
    <source>
        <dbReference type="ARBA" id="ARBA00004167"/>
    </source>
</evidence>
<dbReference type="InterPro" id="IPR008166">
    <property type="entry name" value="Glyco_transf_92"/>
</dbReference>
<keyword evidence="6 8" id="KW-1133">Transmembrane helix</keyword>
<dbReference type="AlphaFoldDB" id="H9GW29"/>
<dbReference type="Pfam" id="PF01697">
    <property type="entry name" value="Glyco_transf_92"/>
    <property type="match status" value="1"/>
</dbReference>
<evidence type="ECO:0000256" key="5">
    <source>
        <dbReference type="ARBA" id="ARBA00022692"/>
    </source>
</evidence>
<dbReference type="eggNOG" id="KOG4735">
    <property type="taxonomic scope" value="Eukaryota"/>
</dbReference>
<dbReference type="GO" id="GO:0005737">
    <property type="term" value="C:cytoplasm"/>
    <property type="evidence" value="ECO:0000318"/>
    <property type="project" value="GO_Central"/>
</dbReference>
<dbReference type="KEGG" id="acs:100553535"/>
<comment type="similarity">
    <text evidence="2 8">Belongs to the glycosyltransferase 92 family.</text>
</comment>
<comment type="subcellular location">
    <subcellularLocation>
        <location evidence="1">Membrane</location>
        <topology evidence="1">Single-pass membrane protein</topology>
    </subcellularLocation>
</comment>
<sequence length="437" mass="50535">MSKYGGKVAAGTFLFIFVLSFTSYYWKKNTTEYDSRKNKQPKLHDCFHRDQLTGDTITRLKDNYSFIINPYFDNRTRTVIRVISIIHFEKVKGLYCVFCCQNDSDFPIVTAEIDIHADRFGFPYGTADVLCLEPQNCSPKYMSIHPSRDPDFAQLPVFEIKNRHSGEPLLDFTVCISTMFGGFNNVLQFVQSVEMYKILGAQKVVVYKNKCSLLMERVLEHYVSEGMVEIIQWPIDTYLKPSTHWHHSMDPQEIGYYGQIAALNDCIYRNMYRSNYVLLIDTDEIILPLKDADWKSLMERLEGDHPGAGVFLFENHVFRNSVFAATVPFNFSSWRNVPGVNIFQHTFREPNKKGAFNNRKMVVRPEKVVQTSVHSVLKKYEAESVSVSSDVAILHHCRRTERVDVPKEALIQDPVIWKYNASLIANVDRVLHECNCL</sequence>
<gene>
    <name evidence="9" type="primary">LOC100553535</name>
</gene>
<evidence type="ECO:0000256" key="3">
    <source>
        <dbReference type="ARBA" id="ARBA00022676"/>
    </source>
</evidence>
<evidence type="ECO:0000256" key="2">
    <source>
        <dbReference type="ARBA" id="ARBA00007647"/>
    </source>
</evidence>
<dbReference type="PANTHER" id="PTHR21461:SF69">
    <property type="entry name" value="GLYCOSYLTRANSFERASE FAMILY 92 PROTEIN"/>
    <property type="match status" value="1"/>
</dbReference>
<keyword evidence="5 8" id="KW-0812">Transmembrane</keyword>
<evidence type="ECO:0000313" key="10">
    <source>
        <dbReference type="Proteomes" id="UP000001646"/>
    </source>
</evidence>
<keyword evidence="7 8" id="KW-0472">Membrane</keyword>
<reference evidence="9" key="2">
    <citation type="submission" date="2025-08" db="UniProtKB">
        <authorList>
            <consortium name="Ensembl"/>
        </authorList>
    </citation>
    <scope>IDENTIFICATION</scope>
</reference>
<dbReference type="GeneID" id="100553535"/>
<evidence type="ECO:0000256" key="8">
    <source>
        <dbReference type="RuleBase" id="RU366017"/>
    </source>
</evidence>